<dbReference type="RefSeq" id="WP_189173744.1">
    <property type="nucleotide sequence ID" value="NZ_BMNG01000004.1"/>
</dbReference>
<dbReference type="InterPro" id="IPR006015">
    <property type="entry name" value="Universal_stress_UspA"/>
</dbReference>
<protein>
    <submittedName>
        <fullName evidence="4">Stress-inducible protein</fullName>
    </submittedName>
</protein>
<dbReference type="Proteomes" id="UP000656881">
    <property type="component" value="Unassembled WGS sequence"/>
</dbReference>
<dbReference type="PANTHER" id="PTHR46553:SF3">
    <property type="entry name" value="ADENINE NUCLEOTIDE ALPHA HYDROLASES-LIKE SUPERFAMILY PROTEIN"/>
    <property type="match status" value="1"/>
</dbReference>
<gene>
    <name evidence="4" type="ORF">GCM10012286_21430</name>
</gene>
<dbReference type="InterPro" id="IPR014729">
    <property type="entry name" value="Rossmann-like_a/b/a_fold"/>
</dbReference>
<evidence type="ECO:0000313" key="5">
    <source>
        <dbReference type="Proteomes" id="UP000656881"/>
    </source>
</evidence>
<dbReference type="SUPFAM" id="SSF52402">
    <property type="entry name" value="Adenine nucleotide alpha hydrolases-like"/>
    <property type="match status" value="2"/>
</dbReference>
<comment type="similarity">
    <text evidence="1">Belongs to the universal stress protein A family.</text>
</comment>
<evidence type="ECO:0000256" key="1">
    <source>
        <dbReference type="ARBA" id="ARBA00008791"/>
    </source>
</evidence>
<name>A0ABQ2LPL7_9ACTN</name>
<feature type="region of interest" description="Disordered" evidence="2">
    <location>
        <begin position="161"/>
        <end position="184"/>
    </location>
</feature>
<evidence type="ECO:0000256" key="2">
    <source>
        <dbReference type="SAM" id="MobiDB-lite"/>
    </source>
</evidence>
<feature type="compositionally biased region" description="Basic residues" evidence="2">
    <location>
        <begin position="1"/>
        <end position="20"/>
    </location>
</feature>
<feature type="domain" description="UspA" evidence="3">
    <location>
        <begin position="28"/>
        <end position="160"/>
    </location>
</feature>
<evidence type="ECO:0000259" key="3">
    <source>
        <dbReference type="Pfam" id="PF00582"/>
    </source>
</evidence>
<keyword evidence="5" id="KW-1185">Reference proteome</keyword>
<dbReference type="Pfam" id="PF00582">
    <property type="entry name" value="Usp"/>
    <property type="match status" value="2"/>
</dbReference>
<proteinExistence type="inferred from homology"/>
<dbReference type="Gene3D" id="3.40.50.620">
    <property type="entry name" value="HUPs"/>
    <property type="match status" value="2"/>
</dbReference>
<dbReference type="EMBL" id="BMNG01000004">
    <property type="protein sequence ID" value="GGO41495.1"/>
    <property type="molecule type" value="Genomic_DNA"/>
</dbReference>
<feature type="domain" description="UspA" evidence="3">
    <location>
        <begin position="183"/>
        <end position="319"/>
    </location>
</feature>
<organism evidence="4 5">
    <name type="scientific">Streptomyces lasiicapitis</name>
    <dbReference type="NCBI Taxonomy" id="1923961"/>
    <lineage>
        <taxon>Bacteria</taxon>
        <taxon>Bacillati</taxon>
        <taxon>Actinomycetota</taxon>
        <taxon>Actinomycetes</taxon>
        <taxon>Kitasatosporales</taxon>
        <taxon>Streptomycetaceae</taxon>
        <taxon>Streptomyces</taxon>
    </lineage>
</organism>
<evidence type="ECO:0000313" key="4">
    <source>
        <dbReference type="EMBL" id="GGO41495.1"/>
    </source>
</evidence>
<feature type="compositionally biased region" description="Basic and acidic residues" evidence="2">
    <location>
        <begin position="161"/>
        <end position="172"/>
    </location>
</feature>
<comment type="caution">
    <text evidence="4">The sequence shown here is derived from an EMBL/GenBank/DDBJ whole genome shotgun (WGS) entry which is preliminary data.</text>
</comment>
<accession>A0ABQ2LPL7</accession>
<dbReference type="PANTHER" id="PTHR46553">
    <property type="entry name" value="ADENINE NUCLEOTIDE ALPHA HYDROLASES-LIKE SUPERFAMILY PROTEIN"/>
    <property type="match status" value="1"/>
</dbReference>
<dbReference type="InterPro" id="IPR006016">
    <property type="entry name" value="UspA"/>
</dbReference>
<sequence length="321" mass="34163">MKHHRSTTQPRTHLHTRSRTATRSGTTRVVTAGIDGSYASLDAADWAAREALRHGVPLRLLHAGTAPAHSARVRRLPASAERARGLLDRAAITLSYLHPALEIHAQQPAGPTVAALLAASAEAETLVLGSRGLTGFPGFLVGSVAAAVTARAERPVVLVRAGERPEDAHAPDDDGTPSRSTPYRPVVLGLDPSRPGEAPTEYAFDAATAREAPLHVVHAWTMAPLDAYAPGRVLPADLAGLERDNRQALSAALEPWRRKYPEVRVVERICFGRAGHHLLKAATGASLLVIGRRRTGGPHLGRTAHSAMHHVTCPIAVVPHD</sequence>
<dbReference type="PRINTS" id="PR01438">
    <property type="entry name" value="UNVRSLSTRESS"/>
</dbReference>
<feature type="region of interest" description="Disordered" evidence="2">
    <location>
        <begin position="1"/>
        <end position="26"/>
    </location>
</feature>
<reference evidence="5" key="1">
    <citation type="journal article" date="2019" name="Int. J. Syst. Evol. Microbiol.">
        <title>The Global Catalogue of Microorganisms (GCM) 10K type strain sequencing project: providing services to taxonomists for standard genome sequencing and annotation.</title>
        <authorList>
            <consortium name="The Broad Institute Genomics Platform"/>
            <consortium name="The Broad Institute Genome Sequencing Center for Infectious Disease"/>
            <person name="Wu L."/>
            <person name="Ma J."/>
        </authorList>
    </citation>
    <scope>NUCLEOTIDE SEQUENCE [LARGE SCALE GENOMIC DNA]</scope>
    <source>
        <strain evidence="5">CGMCC 4.7349</strain>
    </source>
</reference>